<dbReference type="InterPro" id="IPR000571">
    <property type="entry name" value="Znf_CCCH"/>
</dbReference>
<dbReference type="EMBL" id="CALNXI010000500">
    <property type="protein sequence ID" value="CAH3028262.1"/>
    <property type="molecule type" value="Genomic_DNA"/>
</dbReference>
<feature type="compositionally biased region" description="Polar residues" evidence="2">
    <location>
        <begin position="465"/>
        <end position="481"/>
    </location>
</feature>
<evidence type="ECO:0000313" key="5">
    <source>
        <dbReference type="Proteomes" id="UP001159427"/>
    </source>
</evidence>
<keyword evidence="5" id="KW-1185">Reference proteome</keyword>
<comment type="caution">
    <text evidence="4">The sequence shown here is derived from an EMBL/GenBank/DDBJ whole genome shotgun (WGS) entry which is preliminary data.</text>
</comment>
<evidence type="ECO:0000256" key="1">
    <source>
        <dbReference type="PROSITE-ProRule" id="PRU00723"/>
    </source>
</evidence>
<feature type="domain" description="C3H1-type" evidence="3">
    <location>
        <begin position="18"/>
        <end position="46"/>
    </location>
</feature>
<gene>
    <name evidence="4" type="ORF">PEVE_00033658</name>
</gene>
<protein>
    <recommendedName>
        <fullName evidence="3">C3H1-type domain-containing protein</fullName>
    </recommendedName>
</protein>
<organism evidence="4 5">
    <name type="scientific">Porites evermanni</name>
    <dbReference type="NCBI Taxonomy" id="104178"/>
    <lineage>
        <taxon>Eukaryota</taxon>
        <taxon>Metazoa</taxon>
        <taxon>Cnidaria</taxon>
        <taxon>Anthozoa</taxon>
        <taxon>Hexacorallia</taxon>
        <taxon>Scleractinia</taxon>
        <taxon>Fungiina</taxon>
        <taxon>Poritidae</taxon>
        <taxon>Porites</taxon>
    </lineage>
</organism>
<feature type="region of interest" description="Disordered" evidence="2">
    <location>
        <begin position="185"/>
        <end position="205"/>
    </location>
</feature>
<evidence type="ECO:0000313" key="4">
    <source>
        <dbReference type="EMBL" id="CAH3028262.1"/>
    </source>
</evidence>
<reference evidence="4 5" key="1">
    <citation type="submission" date="2022-05" db="EMBL/GenBank/DDBJ databases">
        <authorList>
            <consortium name="Genoscope - CEA"/>
            <person name="William W."/>
        </authorList>
    </citation>
    <scope>NUCLEOTIDE SEQUENCE [LARGE SCALE GENOMIC DNA]</scope>
</reference>
<feature type="compositionally biased region" description="Pro residues" evidence="2">
    <location>
        <begin position="55"/>
        <end position="66"/>
    </location>
</feature>
<feature type="region of interest" description="Disordered" evidence="2">
    <location>
        <begin position="463"/>
        <end position="523"/>
    </location>
</feature>
<keyword evidence="1" id="KW-0863">Zinc-finger</keyword>
<dbReference type="Proteomes" id="UP001159427">
    <property type="component" value="Unassembled WGS sequence"/>
</dbReference>
<feature type="compositionally biased region" description="Basic residues" evidence="2">
    <location>
        <begin position="510"/>
        <end position="520"/>
    </location>
</feature>
<sequence>MLSGVKHTRSGIPIPLDPSGCEMCLLFVKYGRCRFKSKCKRSHWTPPLPDEEYAKPPPLPPYPPPSASIGNSASGRELLSHNIYMKDELRHHLPVLESIHNQHRSTAFAEMTCGQTSVQNVACVYKTLPVNQENVYQTQEVSPFSMSQQNPGVVLEYGYGANRQVTMVPVVSCINGVDMTLGKETQGVQSKDNDKGSASDSKSVAEPTDTLINKIAEVLCKRKCRFDFVYNPESQARAEGWTYKSSVDQSYQQYGAYYDHVKKKLEFQNQPKSKVEKKNFKFLRRAHWNTCQELKARLAELPPSYSLRVDLSGVNFSRLRPYFYLLVHKCFHAQGTTNHHWKPSPFSCLVAETLIALFVTGNTSPAEAEKRIQDWCARPVRVRQCVSHLWSIIVKSSMSPTGVAQEVLNCEQQVFSKKPWALDYAYACKLSGPLVKGDIRHFAHKHTARIIQSVKQGIQAGKRTSLLQSKRTNSTPSTRDGNVNLRKNGRKGKAVSKTPGDGAETAKGATGKRKKRKRPQHLSLLDEQGKRDLFKRCRTILDDN</sequence>
<feature type="region of interest" description="Disordered" evidence="2">
    <location>
        <begin position="46"/>
        <end position="71"/>
    </location>
</feature>
<dbReference type="PROSITE" id="PS50103">
    <property type="entry name" value="ZF_C3H1"/>
    <property type="match status" value="1"/>
</dbReference>
<evidence type="ECO:0000259" key="3">
    <source>
        <dbReference type="PROSITE" id="PS50103"/>
    </source>
</evidence>
<feature type="zinc finger region" description="C3H1-type" evidence="1">
    <location>
        <begin position="18"/>
        <end position="46"/>
    </location>
</feature>
<accession>A0ABN8MLQ6</accession>
<keyword evidence="1" id="KW-0479">Metal-binding</keyword>
<proteinExistence type="predicted"/>
<name>A0ABN8MLQ6_9CNID</name>
<evidence type="ECO:0000256" key="2">
    <source>
        <dbReference type="SAM" id="MobiDB-lite"/>
    </source>
</evidence>
<keyword evidence="1" id="KW-0862">Zinc</keyword>